<dbReference type="AlphaFoldDB" id="A0AB34KAB7"/>
<evidence type="ECO:0000313" key="2">
    <source>
        <dbReference type="Proteomes" id="UP001515480"/>
    </source>
</evidence>
<keyword evidence="2" id="KW-1185">Reference proteome</keyword>
<dbReference type="Proteomes" id="UP001515480">
    <property type="component" value="Unassembled WGS sequence"/>
</dbReference>
<name>A0AB34KAB7_PRYPA</name>
<evidence type="ECO:0008006" key="3">
    <source>
        <dbReference type="Google" id="ProtNLM"/>
    </source>
</evidence>
<organism evidence="1 2">
    <name type="scientific">Prymnesium parvum</name>
    <name type="common">Toxic golden alga</name>
    <dbReference type="NCBI Taxonomy" id="97485"/>
    <lineage>
        <taxon>Eukaryota</taxon>
        <taxon>Haptista</taxon>
        <taxon>Haptophyta</taxon>
        <taxon>Prymnesiophyceae</taxon>
        <taxon>Prymnesiales</taxon>
        <taxon>Prymnesiaceae</taxon>
        <taxon>Prymnesium</taxon>
    </lineage>
</organism>
<protein>
    <recommendedName>
        <fullName evidence="3">Protein RFT1 homolog</fullName>
    </recommendedName>
</protein>
<reference evidence="1 2" key="1">
    <citation type="journal article" date="2024" name="Science">
        <title>Giant polyketide synthase enzymes in the biosynthesis of giant marine polyether toxins.</title>
        <authorList>
            <person name="Fallon T.R."/>
            <person name="Shende V.V."/>
            <person name="Wierzbicki I.H."/>
            <person name="Pendleton A.L."/>
            <person name="Watervoot N.F."/>
            <person name="Auber R.P."/>
            <person name="Gonzalez D.J."/>
            <person name="Wisecaver J.H."/>
            <person name="Moore B.S."/>
        </authorList>
    </citation>
    <scope>NUCLEOTIDE SEQUENCE [LARGE SCALE GENOMIC DNA]</scope>
    <source>
        <strain evidence="1 2">12B1</strain>
    </source>
</reference>
<gene>
    <name evidence="1" type="ORF">AB1Y20_000396</name>
</gene>
<sequence>MACEAWCVHSCEELNGDPWRECSGCPHEYACSSRSWPDFRSASPDVAPLATAQPLRSAEAAAVAMAIAASAVVVLECRREPRRREAYPLWSWFSALTCWTGSRPASTSRSFALARVMCGALCATVFYHRWELGPLECMQCVPESCDAELSDDGLLYQHSWLVAALVGAALAVAGGRARRLLAFVALAAWLVHLSHGCSIAPHYPFVTCSILYIGTAPLHADTTRQRSTKRRSDGVEAGDAAALQLVLLRGTLALSYGGGGLAKLVFTPGWADGRFFESIFNTLGFARAAVPRSILFQLARASVPLTWATLAIECGLPAFELAASCSGTLAQARAAVYLLSASMHVVILCVLPLTEVSIGMLAFHAALLHATLNEETREARAQSKKLLVIWRRVSRIALLAMLSLRSLRCFLLPLFATCERECLGVVLRPAGMGELFVKAALPLATTSFENWPCVNRQEDTSFDPAVLASQLQLIQTKCLIVLSSGLAVVMNGGFSSL</sequence>
<evidence type="ECO:0000313" key="1">
    <source>
        <dbReference type="EMBL" id="KAL1529449.1"/>
    </source>
</evidence>
<accession>A0AB34KAB7</accession>
<dbReference type="EMBL" id="JBGBPQ010000001">
    <property type="protein sequence ID" value="KAL1529449.1"/>
    <property type="molecule type" value="Genomic_DNA"/>
</dbReference>
<comment type="caution">
    <text evidence="1">The sequence shown here is derived from an EMBL/GenBank/DDBJ whole genome shotgun (WGS) entry which is preliminary data.</text>
</comment>
<proteinExistence type="predicted"/>